<dbReference type="NCBIfam" id="NF003349">
    <property type="entry name" value="PRK04375.1-2"/>
    <property type="match status" value="1"/>
</dbReference>
<comment type="miscellaneous">
    <text evidence="14">Carbon 2 of the heme B porphyrin ring is defined according to the Fischer nomenclature.</text>
</comment>
<feature type="transmembrane region" description="Helical" evidence="14">
    <location>
        <begin position="93"/>
        <end position="116"/>
    </location>
</feature>
<name>I3TPG2_TISMK</name>
<comment type="catalytic activity">
    <reaction evidence="13 14">
        <text>heme b + (2E,6E)-farnesyl diphosphate + H2O = Fe(II)-heme o + diphosphate</text>
        <dbReference type="Rhea" id="RHEA:28070"/>
        <dbReference type="ChEBI" id="CHEBI:15377"/>
        <dbReference type="ChEBI" id="CHEBI:33019"/>
        <dbReference type="ChEBI" id="CHEBI:60344"/>
        <dbReference type="ChEBI" id="CHEBI:60530"/>
        <dbReference type="ChEBI" id="CHEBI:175763"/>
        <dbReference type="EC" id="2.5.1.141"/>
    </reaction>
</comment>
<evidence type="ECO:0000256" key="7">
    <source>
        <dbReference type="ARBA" id="ARBA00022989"/>
    </source>
</evidence>
<evidence type="ECO:0000256" key="9">
    <source>
        <dbReference type="ARBA" id="ARBA00023136"/>
    </source>
</evidence>
<dbReference type="PANTHER" id="PTHR43448:SF7">
    <property type="entry name" value="4-HYDROXYBENZOATE SOLANESYLTRANSFERASE"/>
    <property type="match status" value="1"/>
</dbReference>
<dbReference type="eggNOG" id="COG0109">
    <property type="taxonomic scope" value="Bacteria"/>
</dbReference>
<dbReference type="AlphaFoldDB" id="I3TPG2"/>
<dbReference type="EMBL" id="CP003236">
    <property type="protein sequence ID" value="AFK54650.1"/>
    <property type="molecule type" value="Genomic_DNA"/>
</dbReference>
<dbReference type="UniPathway" id="UPA00834">
    <property type="reaction ID" value="UER00712"/>
</dbReference>
<keyword evidence="6 14" id="KW-0812">Transmembrane</keyword>
<evidence type="ECO:0000313" key="15">
    <source>
        <dbReference type="EMBL" id="AFK54650.1"/>
    </source>
</evidence>
<dbReference type="PROSITE" id="PS00943">
    <property type="entry name" value="UBIA"/>
    <property type="match status" value="1"/>
</dbReference>
<dbReference type="HAMAP" id="MF_00154">
    <property type="entry name" value="CyoE_CtaB"/>
    <property type="match status" value="1"/>
</dbReference>
<dbReference type="KEGG" id="tmo:TMO_2812"/>
<keyword evidence="5 14" id="KW-0808">Transferase</keyword>
<evidence type="ECO:0000256" key="3">
    <source>
        <dbReference type="ARBA" id="ARBA00012292"/>
    </source>
</evidence>
<dbReference type="Pfam" id="PF01040">
    <property type="entry name" value="UbiA"/>
    <property type="match status" value="1"/>
</dbReference>
<dbReference type="HOGENOM" id="CLU_029631_0_2_5"/>
<feature type="transmembrane region" description="Helical" evidence="14">
    <location>
        <begin position="265"/>
        <end position="281"/>
    </location>
</feature>
<evidence type="ECO:0000313" key="16">
    <source>
        <dbReference type="Proteomes" id="UP000005258"/>
    </source>
</evidence>
<keyword evidence="14" id="KW-0997">Cell inner membrane</keyword>
<comment type="similarity">
    <text evidence="14">Belongs to the UbiA prenyltransferase family. Protoheme IX farnesyltransferase subfamily.</text>
</comment>
<evidence type="ECO:0000256" key="4">
    <source>
        <dbReference type="ARBA" id="ARBA00022475"/>
    </source>
</evidence>
<dbReference type="InterPro" id="IPR000537">
    <property type="entry name" value="UbiA_prenyltransferase"/>
</dbReference>
<dbReference type="Gene3D" id="1.10.357.140">
    <property type="entry name" value="UbiA prenyltransferase"/>
    <property type="match status" value="1"/>
</dbReference>
<accession>I3TPG2</accession>
<gene>
    <name evidence="14 15" type="primary">ctaB</name>
    <name evidence="15" type="ordered locus">TMO_2812</name>
</gene>
<comment type="pathway">
    <text evidence="2 14">Porphyrin-containing compound metabolism; heme O biosynthesis; heme O from protoheme: step 1/1.</text>
</comment>
<feature type="transmembrane region" description="Helical" evidence="14">
    <location>
        <begin position="142"/>
        <end position="160"/>
    </location>
</feature>
<evidence type="ECO:0000256" key="5">
    <source>
        <dbReference type="ARBA" id="ARBA00022679"/>
    </source>
</evidence>
<evidence type="ECO:0000256" key="13">
    <source>
        <dbReference type="ARBA" id="ARBA00047690"/>
    </source>
</evidence>
<reference evidence="15 16" key="1">
    <citation type="journal article" date="2012" name="J. Am. Chem. Soc.">
        <title>Bacterial biosynthesis and maturation of the didemnin anti-cancer agents.</title>
        <authorList>
            <person name="Xu Y."/>
            <person name="Kersten R.D."/>
            <person name="Nam S.J."/>
            <person name="Lu L."/>
            <person name="Al-Suwailem A.M."/>
            <person name="Zheng H."/>
            <person name="Fenical W."/>
            <person name="Dorrestein P.C."/>
            <person name="Moore B.S."/>
            <person name="Qian P.Y."/>
        </authorList>
    </citation>
    <scope>NUCLEOTIDE SEQUENCE [LARGE SCALE GENOMIC DNA]</scope>
    <source>
        <strain evidence="15 16">KA081020-065</strain>
    </source>
</reference>
<sequence length="346" mass="36488">MPERVDRDATEHPSDTQLIQVGAFPRTASRRPRPTPVTDSVYTSTAVAADAASPAADPSVRDFIALLKPRVMSLVVFTGAVGIYLAPGHLHPVLAFVALLCIAVGAGASGAINMWYDRDIDAVMARTVDRPIPAGRMEPETALAFGVALAVASVVVMGLAVNPVAAALLALTIGFYVFIYTMWLKRSTPQNIVIGGAAGAFPPMVGWAAVSGDVSLGGLVLFALIFMWTPPHFWALALYRAGDYARAGVPMLPVVAGRRETKKQILIYTVALIPLSVAPWAMGLASIWYGLAAGGLSLIFLGHAIRVAKSEGDRAPKAMFGFSILYLFALFALLVVDKAAGLGGWS</sequence>
<evidence type="ECO:0000256" key="8">
    <source>
        <dbReference type="ARBA" id="ARBA00023133"/>
    </source>
</evidence>
<proteinExistence type="inferred from homology"/>
<dbReference type="PANTHER" id="PTHR43448">
    <property type="entry name" value="PROTOHEME IX FARNESYLTRANSFERASE, MITOCHONDRIAL"/>
    <property type="match status" value="1"/>
</dbReference>
<dbReference type="GO" id="GO:0048034">
    <property type="term" value="P:heme O biosynthetic process"/>
    <property type="evidence" value="ECO:0007669"/>
    <property type="project" value="UniProtKB-UniRule"/>
</dbReference>
<keyword evidence="16" id="KW-1185">Reference proteome</keyword>
<evidence type="ECO:0000256" key="11">
    <source>
        <dbReference type="ARBA" id="ARBA00040810"/>
    </source>
</evidence>
<feature type="transmembrane region" description="Helical" evidence="14">
    <location>
        <begin position="166"/>
        <end position="184"/>
    </location>
</feature>
<dbReference type="PATRIC" id="fig|1110502.3.peg.2884"/>
<evidence type="ECO:0000256" key="6">
    <source>
        <dbReference type="ARBA" id="ARBA00022692"/>
    </source>
</evidence>
<dbReference type="NCBIfam" id="TIGR01473">
    <property type="entry name" value="cyoE_ctaB"/>
    <property type="match status" value="1"/>
</dbReference>
<feature type="transmembrane region" description="Helical" evidence="14">
    <location>
        <begin position="216"/>
        <end position="239"/>
    </location>
</feature>
<keyword evidence="7 14" id="KW-1133">Transmembrane helix</keyword>
<protein>
    <recommendedName>
        <fullName evidence="11 14">Protoheme IX farnesyltransferase</fullName>
        <ecNumber evidence="3 14">2.5.1.141</ecNumber>
    </recommendedName>
    <alternativeName>
        <fullName evidence="12 14">Heme B farnesyltransferase</fullName>
    </alternativeName>
    <alternativeName>
        <fullName evidence="10 14">Heme O synthase</fullName>
    </alternativeName>
</protein>
<feature type="transmembrane region" description="Helical" evidence="14">
    <location>
        <begin position="287"/>
        <end position="306"/>
    </location>
</feature>
<comment type="function">
    <text evidence="14">Converts heme B (protoheme IX) to heme O by substitution of the vinyl group on carbon 2 of heme B porphyrin ring with a hydroxyethyl farnesyl side group.</text>
</comment>
<evidence type="ECO:0000256" key="12">
    <source>
        <dbReference type="ARBA" id="ARBA00042475"/>
    </source>
</evidence>
<keyword evidence="9 14" id="KW-0472">Membrane</keyword>
<keyword evidence="8 14" id="KW-0350">Heme biosynthesis</keyword>
<evidence type="ECO:0000256" key="10">
    <source>
        <dbReference type="ARBA" id="ARBA00030253"/>
    </source>
</evidence>
<dbReference type="InterPro" id="IPR006369">
    <property type="entry name" value="Protohaem_IX_farnesylTrfase"/>
</dbReference>
<dbReference type="EC" id="2.5.1.141" evidence="3 14"/>
<evidence type="ECO:0000256" key="2">
    <source>
        <dbReference type="ARBA" id="ARBA00004919"/>
    </source>
</evidence>
<feature type="transmembrane region" description="Helical" evidence="14">
    <location>
        <begin position="71"/>
        <end position="87"/>
    </location>
</feature>
<dbReference type="InterPro" id="IPR044878">
    <property type="entry name" value="UbiA_sf"/>
</dbReference>
<dbReference type="GO" id="GO:0008495">
    <property type="term" value="F:protoheme IX farnesyltransferase activity"/>
    <property type="evidence" value="ECO:0007669"/>
    <property type="project" value="UniProtKB-UniRule"/>
</dbReference>
<dbReference type="CDD" id="cd13957">
    <property type="entry name" value="PT_UbiA_Cox10"/>
    <property type="match status" value="1"/>
</dbReference>
<dbReference type="STRING" id="1110502.TMO_2812"/>
<dbReference type="InterPro" id="IPR030470">
    <property type="entry name" value="UbiA_prenylTrfase_CS"/>
</dbReference>
<feature type="transmembrane region" description="Helical" evidence="14">
    <location>
        <begin position="318"/>
        <end position="336"/>
    </location>
</feature>
<evidence type="ECO:0000256" key="1">
    <source>
        <dbReference type="ARBA" id="ARBA00004651"/>
    </source>
</evidence>
<dbReference type="Proteomes" id="UP000005258">
    <property type="component" value="Chromosome"/>
</dbReference>
<feature type="transmembrane region" description="Helical" evidence="14">
    <location>
        <begin position="191"/>
        <end position="210"/>
    </location>
</feature>
<dbReference type="GO" id="GO:0005886">
    <property type="term" value="C:plasma membrane"/>
    <property type="evidence" value="ECO:0007669"/>
    <property type="project" value="UniProtKB-SubCell"/>
</dbReference>
<organism evidence="15 16">
    <name type="scientific">Tistrella mobilis (strain KA081020-065)</name>
    <dbReference type="NCBI Taxonomy" id="1110502"/>
    <lineage>
        <taxon>Bacteria</taxon>
        <taxon>Pseudomonadati</taxon>
        <taxon>Pseudomonadota</taxon>
        <taxon>Alphaproteobacteria</taxon>
        <taxon>Geminicoccales</taxon>
        <taxon>Geminicoccaceae</taxon>
        <taxon>Tistrella</taxon>
    </lineage>
</organism>
<evidence type="ECO:0000256" key="14">
    <source>
        <dbReference type="HAMAP-Rule" id="MF_00154"/>
    </source>
</evidence>
<comment type="subcellular location">
    <subcellularLocation>
        <location evidence="14">Cell inner membrane</location>
        <topology evidence="14">Multi-pass membrane protein</topology>
    </subcellularLocation>
    <subcellularLocation>
        <location evidence="1">Cell membrane</location>
        <topology evidence="1">Multi-pass membrane protein</topology>
    </subcellularLocation>
</comment>
<keyword evidence="4 14" id="KW-1003">Cell membrane</keyword>